<evidence type="ECO:0000256" key="2">
    <source>
        <dbReference type="ARBA" id="ARBA00022448"/>
    </source>
</evidence>
<evidence type="ECO:0000313" key="6">
    <source>
        <dbReference type="EMBL" id="GGE61430.1"/>
    </source>
</evidence>
<dbReference type="PROSITE" id="PS50893">
    <property type="entry name" value="ABC_TRANSPORTER_2"/>
    <property type="match status" value="1"/>
</dbReference>
<dbReference type="Pfam" id="PF00005">
    <property type="entry name" value="ABC_tran"/>
    <property type="match status" value="1"/>
</dbReference>
<feature type="domain" description="ABC transporter" evidence="5">
    <location>
        <begin position="17"/>
        <end position="251"/>
    </location>
</feature>
<dbReference type="InterPro" id="IPR003439">
    <property type="entry name" value="ABC_transporter-like_ATP-bd"/>
</dbReference>
<dbReference type="CDD" id="cd03235">
    <property type="entry name" value="ABC_Metallic_Cations"/>
    <property type="match status" value="1"/>
</dbReference>
<evidence type="ECO:0000256" key="1">
    <source>
        <dbReference type="ARBA" id="ARBA00005417"/>
    </source>
</evidence>
<dbReference type="InterPro" id="IPR003593">
    <property type="entry name" value="AAA+_ATPase"/>
</dbReference>
<dbReference type="Gene3D" id="3.40.50.300">
    <property type="entry name" value="P-loop containing nucleotide triphosphate hydrolases"/>
    <property type="match status" value="1"/>
</dbReference>
<keyword evidence="4" id="KW-0067">ATP-binding</keyword>
<dbReference type="PANTHER" id="PTHR42734:SF5">
    <property type="entry name" value="IRON TRANSPORT SYSTEM ATP-BINDING PROTEIN HI_0361-RELATED"/>
    <property type="match status" value="1"/>
</dbReference>
<keyword evidence="3" id="KW-0547">Nucleotide-binding</keyword>
<dbReference type="EMBL" id="BMIS01000002">
    <property type="protein sequence ID" value="GGE61430.1"/>
    <property type="molecule type" value="Genomic_DNA"/>
</dbReference>
<sequence>MNMTEAPGTEPNLYPAVAAAQLSAGYPGVLALDGVDVTLQRRSICALVGANGSGKSTLFATLLGLRQPLAGQVRLFGESPHHARRRNLVSYVPQHEQIDTTFPITVEQVVMMGRYGHMGFTRRPKPADRAAVDKALEQVGLGDLRRRAIGELSGGQRKRAFLARAIAQQAPLMLLDEPFAGVDRSSEQLIVSVLHQLRDAGATLLVSTHHLEGVGELADEVILLHRRVLAAGLPEDVLTEEQLGRAFGAVLSEPLAQTPEDPLAERGEERGL</sequence>
<accession>A0A917AMY1</accession>
<comment type="caution">
    <text evidence="6">The sequence shown here is derived from an EMBL/GenBank/DDBJ whole genome shotgun (WGS) entry which is preliminary data.</text>
</comment>
<dbReference type="InterPro" id="IPR050153">
    <property type="entry name" value="Metal_Ion_Import_ABC"/>
</dbReference>
<dbReference type="GO" id="GO:0005524">
    <property type="term" value="F:ATP binding"/>
    <property type="evidence" value="ECO:0007669"/>
    <property type="project" value="UniProtKB-KW"/>
</dbReference>
<reference evidence="6" key="2">
    <citation type="submission" date="2020-09" db="EMBL/GenBank/DDBJ databases">
        <authorList>
            <person name="Sun Q."/>
            <person name="Zhou Y."/>
        </authorList>
    </citation>
    <scope>NUCLEOTIDE SEQUENCE</scope>
    <source>
        <strain evidence="6">CGMCC 1.15388</strain>
    </source>
</reference>
<protein>
    <submittedName>
        <fullName evidence="6">ABC transporter</fullName>
    </submittedName>
</protein>
<gene>
    <name evidence="6" type="ORF">GCM10011401_05410</name>
</gene>
<name>A0A917AMY1_9MICC</name>
<dbReference type="Proteomes" id="UP000633136">
    <property type="component" value="Unassembled WGS sequence"/>
</dbReference>
<keyword evidence="7" id="KW-1185">Reference proteome</keyword>
<dbReference type="GO" id="GO:0016887">
    <property type="term" value="F:ATP hydrolysis activity"/>
    <property type="evidence" value="ECO:0007669"/>
    <property type="project" value="InterPro"/>
</dbReference>
<evidence type="ECO:0000259" key="5">
    <source>
        <dbReference type="PROSITE" id="PS50893"/>
    </source>
</evidence>
<evidence type="ECO:0000313" key="7">
    <source>
        <dbReference type="Proteomes" id="UP000633136"/>
    </source>
</evidence>
<organism evidence="6 7">
    <name type="scientific">Nesterenkonia cremea</name>
    <dbReference type="NCBI Taxonomy" id="1882340"/>
    <lineage>
        <taxon>Bacteria</taxon>
        <taxon>Bacillati</taxon>
        <taxon>Actinomycetota</taxon>
        <taxon>Actinomycetes</taxon>
        <taxon>Micrococcales</taxon>
        <taxon>Micrococcaceae</taxon>
        <taxon>Nesterenkonia</taxon>
    </lineage>
</organism>
<dbReference type="SUPFAM" id="SSF52540">
    <property type="entry name" value="P-loop containing nucleoside triphosphate hydrolases"/>
    <property type="match status" value="1"/>
</dbReference>
<reference evidence="6" key="1">
    <citation type="journal article" date="2014" name="Int. J. Syst. Evol. Microbiol.">
        <title>Complete genome sequence of Corynebacterium casei LMG S-19264T (=DSM 44701T), isolated from a smear-ripened cheese.</title>
        <authorList>
            <consortium name="US DOE Joint Genome Institute (JGI-PGF)"/>
            <person name="Walter F."/>
            <person name="Albersmeier A."/>
            <person name="Kalinowski J."/>
            <person name="Ruckert C."/>
        </authorList>
    </citation>
    <scope>NUCLEOTIDE SEQUENCE</scope>
    <source>
        <strain evidence="6">CGMCC 1.15388</strain>
    </source>
</reference>
<dbReference type="PROSITE" id="PS00211">
    <property type="entry name" value="ABC_TRANSPORTER_1"/>
    <property type="match status" value="1"/>
</dbReference>
<dbReference type="InterPro" id="IPR027417">
    <property type="entry name" value="P-loop_NTPase"/>
</dbReference>
<dbReference type="PANTHER" id="PTHR42734">
    <property type="entry name" value="METAL TRANSPORT SYSTEM ATP-BINDING PROTEIN TM_0124-RELATED"/>
    <property type="match status" value="1"/>
</dbReference>
<keyword evidence="2" id="KW-0813">Transport</keyword>
<proteinExistence type="inferred from homology"/>
<dbReference type="AlphaFoldDB" id="A0A917AMY1"/>
<dbReference type="SMART" id="SM00382">
    <property type="entry name" value="AAA"/>
    <property type="match status" value="1"/>
</dbReference>
<dbReference type="InterPro" id="IPR017871">
    <property type="entry name" value="ABC_transporter-like_CS"/>
</dbReference>
<comment type="similarity">
    <text evidence="1">Belongs to the ABC transporter superfamily.</text>
</comment>
<evidence type="ECO:0000256" key="4">
    <source>
        <dbReference type="ARBA" id="ARBA00022840"/>
    </source>
</evidence>
<evidence type="ECO:0000256" key="3">
    <source>
        <dbReference type="ARBA" id="ARBA00022741"/>
    </source>
</evidence>